<reference evidence="1 2" key="1">
    <citation type="submission" date="2018-11" db="EMBL/GenBank/DDBJ databases">
        <title>Sequencing the genomes of 1000 actinobacteria strains.</title>
        <authorList>
            <person name="Klenk H.-P."/>
        </authorList>
    </citation>
    <scope>NUCLEOTIDE SEQUENCE [LARGE SCALE GENOMIC DNA]</scope>
    <source>
        <strain evidence="1 2">DSM 44231</strain>
    </source>
</reference>
<keyword evidence="2" id="KW-1185">Reference proteome</keyword>
<sequence>MAVTVPVALAPLPALPAAGAPVPVLAVLSVPLALAVRSVRQLPAEPDLVR</sequence>
<dbReference type="Proteomes" id="UP000268727">
    <property type="component" value="Unassembled WGS sequence"/>
</dbReference>
<evidence type="ECO:0000313" key="1">
    <source>
        <dbReference type="EMBL" id="ROP37648.1"/>
    </source>
</evidence>
<proteinExistence type="predicted"/>
<accession>A0A3N1H583</accession>
<dbReference type="RefSeq" id="WP_170185082.1">
    <property type="nucleotide sequence ID" value="NZ_RJKM01000001.1"/>
</dbReference>
<protein>
    <submittedName>
        <fullName evidence="1">Uncharacterized protein</fullName>
    </submittedName>
</protein>
<evidence type="ECO:0000313" key="2">
    <source>
        <dbReference type="Proteomes" id="UP000268727"/>
    </source>
</evidence>
<dbReference type="AlphaFoldDB" id="A0A3N1H583"/>
<organism evidence="1 2">
    <name type="scientific">Saccharothrix texasensis</name>
    <dbReference type="NCBI Taxonomy" id="103734"/>
    <lineage>
        <taxon>Bacteria</taxon>
        <taxon>Bacillati</taxon>
        <taxon>Actinomycetota</taxon>
        <taxon>Actinomycetes</taxon>
        <taxon>Pseudonocardiales</taxon>
        <taxon>Pseudonocardiaceae</taxon>
        <taxon>Saccharothrix</taxon>
    </lineage>
</organism>
<comment type="caution">
    <text evidence="1">The sequence shown here is derived from an EMBL/GenBank/DDBJ whole genome shotgun (WGS) entry which is preliminary data.</text>
</comment>
<gene>
    <name evidence="1" type="ORF">EDD40_2968</name>
</gene>
<dbReference type="EMBL" id="RJKM01000001">
    <property type="protein sequence ID" value="ROP37648.1"/>
    <property type="molecule type" value="Genomic_DNA"/>
</dbReference>
<name>A0A3N1H583_9PSEU</name>